<keyword evidence="3" id="KW-1185">Reference proteome</keyword>
<comment type="caution">
    <text evidence="2">The sequence shown here is derived from an EMBL/GenBank/DDBJ whole genome shotgun (WGS) entry which is preliminary data.</text>
</comment>
<dbReference type="EMBL" id="JAGGKQ010000027">
    <property type="protein sequence ID" value="MBP1923687.1"/>
    <property type="molecule type" value="Genomic_DNA"/>
</dbReference>
<dbReference type="OrthoDB" id="382562at2157"/>
<sequence length="229" mass="25836">MSNDKELPAVHLSLDELRGLEELLRENTSNCEIEIVLSLRGGVEKRFNSIDQIDTTVFANINGSDAYTLSVAGDEGRCTIGGESTKSESHMLYSTGEPDWRNTIQYRVKQYLYSVQSKESWLREPLAGKRATAVAVLGALFVGWAIADIAPQSIVHYYPTIGDVLTFALGVFVLLLVRFRNWVHPYVLIEYNQPHPTKERMANLAMYVVFIAISILMLRWWMGPGPLLR</sequence>
<gene>
    <name evidence="2" type="ORF">J2751_002732</name>
</gene>
<dbReference type="RefSeq" id="WP_209486705.1">
    <property type="nucleotide sequence ID" value="NZ_JAGGKQ010000027.1"/>
</dbReference>
<dbReference type="AlphaFoldDB" id="A0A8T4GJ19"/>
<evidence type="ECO:0000256" key="1">
    <source>
        <dbReference type="SAM" id="Phobius"/>
    </source>
</evidence>
<keyword evidence="1" id="KW-0812">Transmembrane</keyword>
<feature type="transmembrane region" description="Helical" evidence="1">
    <location>
        <begin position="131"/>
        <end position="150"/>
    </location>
</feature>
<feature type="transmembrane region" description="Helical" evidence="1">
    <location>
        <begin position="156"/>
        <end position="177"/>
    </location>
</feature>
<dbReference type="Proteomes" id="UP000823588">
    <property type="component" value="Unassembled WGS sequence"/>
</dbReference>
<name>A0A8T4GJ19_9EURY</name>
<feature type="transmembrane region" description="Helical" evidence="1">
    <location>
        <begin position="204"/>
        <end position="222"/>
    </location>
</feature>
<proteinExistence type="predicted"/>
<reference evidence="2" key="1">
    <citation type="submission" date="2021-03" db="EMBL/GenBank/DDBJ databases">
        <title>Genomic Encyclopedia of Type Strains, Phase IV (KMG-IV): sequencing the most valuable type-strain genomes for metagenomic binning, comparative biology and taxonomic classification.</title>
        <authorList>
            <person name="Goeker M."/>
        </authorList>
    </citation>
    <scope>NUCLEOTIDE SEQUENCE</scope>
    <source>
        <strain evidence="2">DSM 23564</strain>
    </source>
</reference>
<keyword evidence="1" id="KW-0472">Membrane</keyword>
<organism evidence="2 3">
    <name type="scientific">Halorubrum alkaliphilum</name>
    <dbReference type="NCBI Taxonomy" id="261290"/>
    <lineage>
        <taxon>Archaea</taxon>
        <taxon>Methanobacteriati</taxon>
        <taxon>Methanobacteriota</taxon>
        <taxon>Stenosarchaea group</taxon>
        <taxon>Halobacteria</taxon>
        <taxon>Halobacteriales</taxon>
        <taxon>Haloferacaceae</taxon>
        <taxon>Halorubrum</taxon>
    </lineage>
</organism>
<evidence type="ECO:0000313" key="3">
    <source>
        <dbReference type="Proteomes" id="UP000823588"/>
    </source>
</evidence>
<keyword evidence="1" id="KW-1133">Transmembrane helix</keyword>
<protein>
    <submittedName>
        <fullName evidence="2">Uncharacterized protein</fullName>
    </submittedName>
</protein>
<evidence type="ECO:0000313" key="2">
    <source>
        <dbReference type="EMBL" id="MBP1923687.1"/>
    </source>
</evidence>
<accession>A0A8T4GJ19</accession>